<evidence type="ECO:0000313" key="2">
    <source>
        <dbReference type="EMBL" id="ABI14350.1"/>
    </source>
</evidence>
<keyword evidence="1" id="KW-0175">Coiled coil</keyword>
<feature type="coiled-coil region" evidence="1">
    <location>
        <begin position="61"/>
        <end position="130"/>
    </location>
</feature>
<dbReference type="EMBL" id="DQ864936">
    <property type="protein sequence ID" value="ABI14350.1"/>
    <property type="molecule type" value="mRNA"/>
</dbReference>
<dbReference type="AlphaFoldDB" id="A3E3T3"/>
<evidence type="ECO:0000256" key="1">
    <source>
        <dbReference type="SAM" id="Coils"/>
    </source>
</evidence>
<sequence length="659" mass="72438">MAVNDPAASSGEPSAKRSRLWNAALGALETAQKHLANTVSNEESVAARIKFAMEDLKKARETGDEAKVKEAKAEVEKAKAEVEKAKAEIKEAEAKVEKAEVKVKEAEAKVEKAKAEIKEAEAKVEKAEVLKCVVTGQLKPVDQCMLSDKLWGTHPAHFVNIKVVVDMCTGYVTKGMAHEDSGTTRVSPTCMVRCARGGKTTALLHLFLQLKSQNMNPIFITFNGFSKVSKHGSLLDRMCRSIIHSLMKDDDPLKGTDLSGVSCPVSLIVDHLKDQKAVLLIDELNQLINVDASPDDAQSRDVAAFLKEHFLSTVGRYFVFSSHIQTLSWKLSTYMESTSDRGTEIAQLSLARTIDELRDMGRECSAVTRGEAAFYGAIPALVFSVKALGFQATDRWQKTLQKADSPSCDAEHLRAFVQEVLTGKPHDKMKCFRELTDCIRGSDGEARVRWIPCFMARFLDWAGHRELALWPDAMPLCDHKDGKVWERVVAVAYGLRYLEALLPPTSSPHRFLSLGDSERAGCHVECVSVVDEATALDAAMKRMPSPSAYPCIQVCLPKHPSFEGIDLFSRYVHGPGSSAKVLMGVQMKEGREVSQGSPPDLPAAWWFRGNPPKSELTYPVGARGLGTQMWVAPSRADTLEFLGASLEPLCPVCWLPSSH</sequence>
<accession>A3E3T3</accession>
<name>A3E3T3_PFIPI</name>
<proteinExistence type="evidence at transcript level"/>
<reference evidence="2" key="1">
    <citation type="journal article" date="2007" name="Proc. Natl. Acad. Sci. U.S.A.">
        <title>Spliced leader RNA trans-splicing in dinoflagellates.</title>
        <authorList>
            <person name="Zhang H."/>
            <person name="Hou Y."/>
            <person name="Miranda L."/>
            <person name="Campbell D.A."/>
            <person name="Sturm N.R."/>
            <person name="Gaasterland T."/>
            <person name="Lin S."/>
        </authorList>
    </citation>
    <scope>NUCLEOTIDE SEQUENCE</scope>
</reference>
<organism evidence="2">
    <name type="scientific">Pfiesteria piscicida</name>
    <name type="common">Phantom dinoflagellate</name>
    <dbReference type="NCBI Taxonomy" id="71001"/>
    <lineage>
        <taxon>Eukaryota</taxon>
        <taxon>Sar</taxon>
        <taxon>Alveolata</taxon>
        <taxon>Dinophyceae</taxon>
        <taxon>Peridiniales</taxon>
        <taxon>Pfiesteriaceae</taxon>
        <taxon>Pfiesteria</taxon>
    </lineage>
</organism>
<dbReference type="CDD" id="cd06503">
    <property type="entry name" value="ATP-synt_Fo_b"/>
    <property type="match status" value="1"/>
</dbReference>
<protein>
    <submittedName>
        <fullName evidence="2">Uncharacterized protein</fullName>
    </submittedName>
</protein>